<evidence type="ECO:0000313" key="1">
    <source>
        <dbReference type="EMBL" id="KAJ8115759.1"/>
    </source>
</evidence>
<name>A0ACC2IKN2_9PLEO</name>
<dbReference type="Proteomes" id="UP001153331">
    <property type="component" value="Unassembled WGS sequence"/>
</dbReference>
<proteinExistence type="predicted"/>
<comment type="caution">
    <text evidence="1">The sequence shown here is derived from an EMBL/GenBank/DDBJ whole genome shotgun (WGS) entry which is preliminary data.</text>
</comment>
<evidence type="ECO:0000313" key="2">
    <source>
        <dbReference type="Proteomes" id="UP001153331"/>
    </source>
</evidence>
<protein>
    <submittedName>
        <fullName evidence="1">Uncharacterized protein</fullName>
    </submittedName>
</protein>
<dbReference type="EMBL" id="JAPHNI010000123">
    <property type="protein sequence ID" value="KAJ8115759.1"/>
    <property type="molecule type" value="Genomic_DNA"/>
</dbReference>
<organism evidence="1 2">
    <name type="scientific">Boeremia exigua</name>
    <dbReference type="NCBI Taxonomy" id="749465"/>
    <lineage>
        <taxon>Eukaryota</taxon>
        <taxon>Fungi</taxon>
        <taxon>Dikarya</taxon>
        <taxon>Ascomycota</taxon>
        <taxon>Pezizomycotina</taxon>
        <taxon>Dothideomycetes</taxon>
        <taxon>Pleosporomycetidae</taxon>
        <taxon>Pleosporales</taxon>
        <taxon>Pleosporineae</taxon>
        <taxon>Didymellaceae</taxon>
        <taxon>Boeremia</taxon>
    </lineage>
</organism>
<reference evidence="1" key="1">
    <citation type="submission" date="2022-11" db="EMBL/GenBank/DDBJ databases">
        <title>Genome Sequence of Boeremia exigua.</title>
        <authorList>
            <person name="Buettner E."/>
        </authorList>
    </citation>
    <scope>NUCLEOTIDE SEQUENCE</scope>
    <source>
        <strain evidence="1">CU02</strain>
    </source>
</reference>
<accession>A0ACC2IKN2</accession>
<sequence length="510" mass="58027">MATVFAHLIATVGLLPVVVAAVAIYLVALVVYRLYLHPLAKFPGPPIAAVTSWYEGYFEVVKNGQYSRQISKLHDQYGPIIRVTPHELHIRDSHFFEDFYAKNLHLDKEGWDVRFGTKGGVLTTVDAAFHKRRRAALSPMFSRRSILDFIHIIYRHIDTFSIRMQEFEARKEPMNLTHAFPALTGDIIMDYFFGFNYAQLKHPEFESFHDAFQKIGGAGHIATQFPLMIPLMNAIPDSVTEWLQPAAKNILKFKRDQASNIARTMSGEPMKTNDAKKTIFQEILSSKLPDEDKTQKRLEEEAQIVVGGGVETTAFALCIAAFHIINTPRIYARLHADLVAAFPNRSTLELQPLERMPYLKACITEAVRLSYGLSARNPRTRRTTSLQYGSWIIPPNTNVSMTIPEVSHDEAIFPDSHTFIPERWLDSPTAPDGLPLDRYLVCFGRGTRSCLGMNLAWTELYLILGMMFRRYRFELHEPSVEDVQLGHDFFIPVTKLDAKGVRVFVESVDH</sequence>
<keyword evidence="2" id="KW-1185">Reference proteome</keyword>
<gene>
    <name evidence="1" type="ORF">OPT61_g2654</name>
</gene>